<evidence type="ECO:0000313" key="2">
    <source>
        <dbReference type="EMBL" id="DAE31547.1"/>
    </source>
</evidence>
<feature type="compositionally biased region" description="Basic and acidic residues" evidence="1">
    <location>
        <begin position="11"/>
        <end position="27"/>
    </location>
</feature>
<protein>
    <submittedName>
        <fullName evidence="2">Uncharacterized protein</fullName>
    </submittedName>
</protein>
<accession>A0A8S5RK37</accession>
<feature type="region of interest" description="Disordered" evidence="1">
    <location>
        <begin position="1"/>
        <end position="44"/>
    </location>
</feature>
<organism evidence="2">
    <name type="scientific">virus sp. ctBM815</name>
    <dbReference type="NCBI Taxonomy" id="2825806"/>
    <lineage>
        <taxon>Viruses</taxon>
    </lineage>
</organism>
<proteinExistence type="predicted"/>
<name>A0A8S5RK37_9VIRU</name>
<dbReference type="EMBL" id="BK059109">
    <property type="protein sequence ID" value="DAE31547.1"/>
    <property type="molecule type" value="Genomic_DNA"/>
</dbReference>
<sequence>MDTEDTLNVERPLEHEEPEVLPKKYDDNGTLNIEDLPEKLDVDI</sequence>
<evidence type="ECO:0000256" key="1">
    <source>
        <dbReference type="SAM" id="MobiDB-lite"/>
    </source>
</evidence>
<reference evidence="2" key="1">
    <citation type="journal article" date="2021" name="Proc. Natl. Acad. Sci. U.S.A.">
        <title>A Catalog of Tens of Thousands of Viruses from Human Metagenomes Reveals Hidden Associations with Chronic Diseases.</title>
        <authorList>
            <person name="Tisza M.J."/>
            <person name="Buck C.B."/>
        </authorList>
    </citation>
    <scope>NUCLEOTIDE SEQUENCE</scope>
    <source>
        <strain evidence="2">CtBM815</strain>
    </source>
</reference>